<name>A0A931I4C5_9HYPH</name>
<dbReference type="Pfam" id="PF13561">
    <property type="entry name" value="adh_short_C2"/>
    <property type="match status" value="1"/>
</dbReference>
<evidence type="ECO:0000313" key="5">
    <source>
        <dbReference type="Proteomes" id="UP000631694"/>
    </source>
</evidence>
<dbReference type="InterPro" id="IPR051737">
    <property type="entry name" value="L-xylulose/Carbonyl_redctase"/>
</dbReference>
<dbReference type="AlphaFoldDB" id="A0A931I4C5"/>
<protein>
    <submittedName>
        <fullName evidence="4">SDR family oxidoreductase</fullName>
    </submittedName>
</protein>
<dbReference type="PANTHER" id="PTHR44252">
    <property type="entry name" value="D-ERYTHRULOSE REDUCTASE"/>
    <property type="match status" value="1"/>
</dbReference>
<accession>A0A931I4C5</accession>
<dbReference type="SUPFAM" id="SSF51735">
    <property type="entry name" value="NAD(P)-binding Rossmann-fold domains"/>
    <property type="match status" value="1"/>
</dbReference>
<dbReference type="Proteomes" id="UP000631694">
    <property type="component" value="Unassembled WGS sequence"/>
</dbReference>
<evidence type="ECO:0000256" key="2">
    <source>
        <dbReference type="ARBA" id="ARBA00011881"/>
    </source>
</evidence>
<dbReference type="RefSeq" id="WP_197311747.1">
    <property type="nucleotide sequence ID" value="NZ_JADZLT010000051.1"/>
</dbReference>
<dbReference type="InterPro" id="IPR036291">
    <property type="entry name" value="NAD(P)-bd_dom_sf"/>
</dbReference>
<comment type="caution">
    <text evidence="4">The sequence shown here is derived from an EMBL/GenBank/DDBJ whole genome shotgun (WGS) entry which is preliminary data.</text>
</comment>
<evidence type="ECO:0000256" key="1">
    <source>
        <dbReference type="ARBA" id="ARBA00006484"/>
    </source>
</evidence>
<gene>
    <name evidence="4" type="ORF">I5731_12540</name>
</gene>
<dbReference type="GO" id="GO:0004090">
    <property type="term" value="F:carbonyl reductase (NADPH) activity"/>
    <property type="evidence" value="ECO:0007669"/>
    <property type="project" value="TreeGrafter"/>
</dbReference>
<proteinExistence type="inferred from homology"/>
<dbReference type="Gene3D" id="3.40.50.720">
    <property type="entry name" value="NAD(P)-binding Rossmann-like Domain"/>
    <property type="match status" value="1"/>
</dbReference>
<dbReference type="PANTHER" id="PTHR44252:SF3">
    <property type="entry name" value="D-ERYTHRULOSE REDUCTASE-RELATED"/>
    <property type="match status" value="1"/>
</dbReference>
<evidence type="ECO:0000313" key="4">
    <source>
        <dbReference type="EMBL" id="MBH0238656.1"/>
    </source>
</evidence>
<keyword evidence="5" id="KW-1185">Reference proteome</keyword>
<evidence type="ECO:0000256" key="3">
    <source>
        <dbReference type="ARBA" id="ARBA00022857"/>
    </source>
</evidence>
<dbReference type="InterPro" id="IPR002347">
    <property type="entry name" value="SDR_fam"/>
</dbReference>
<dbReference type="GO" id="GO:0006006">
    <property type="term" value="P:glucose metabolic process"/>
    <property type="evidence" value="ECO:0007669"/>
    <property type="project" value="TreeGrafter"/>
</dbReference>
<dbReference type="PROSITE" id="PS00061">
    <property type="entry name" value="ADH_SHORT"/>
    <property type="match status" value="1"/>
</dbReference>
<comment type="subunit">
    <text evidence="2">Homotetramer.</text>
</comment>
<organism evidence="4 5">
    <name type="scientific">Methylobrevis albus</name>
    <dbReference type="NCBI Taxonomy" id="2793297"/>
    <lineage>
        <taxon>Bacteria</taxon>
        <taxon>Pseudomonadati</taxon>
        <taxon>Pseudomonadota</taxon>
        <taxon>Alphaproteobacteria</taxon>
        <taxon>Hyphomicrobiales</taxon>
        <taxon>Pleomorphomonadaceae</taxon>
        <taxon>Methylobrevis</taxon>
    </lineage>
</organism>
<dbReference type="FunFam" id="3.40.50.720:FF:000084">
    <property type="entry name" value="Short-chain dehydrogenase reductase"/>
    <property type="match status" value="1"/>
</dbReference>
<sequence>MGELLGGKTALVTGAGRGIGRAAALALAAEGAEVVAVARTAGDLSSLAEEASDGPGSIVPLVADVLDPGFHAQVEAMQALDIVVNNAGGNRPKLMVDVDDETLDWMIDLNIRSVYKVARAAARAMSRIGSGGVIVNMSSQMGHVGSPKRTVYCMTKHAVEGLTKAMAVELAPAGIRVVSIAPTFVLTPMTAPMFEDPEFRRFVLDMVPMGKLPTPEDIADGIVFLASGRAAFITGDSLRVDGGWTAR</sequence>
<dbReference type="PRINTS" id="PR00081">
    <property type="entry name" value="GDHRDH"/>
</dbReference>
<dbReference type="InterPro" id="IPR020904">
    <property type="entry name" value="Sc_DH/Rdtase_CS"/>
</dbReference>
<dbReference type="GO" id="GO:0050038">
    <property type="term" value="F:L-xylulose reductase (NADPH) activity"/>
    <property type="evidence" value="ECO:0007669"/>
    <property type="project" value="TreeGrafter"/>
</dbReference>
<dbReference type="EMBL" id="JADZLT010000051">
    <property type="protein sequence ID" value="MBH0238656.1"/>
    <property type="molecule type" value="Genomic_DNA"/>
</dbReference>
<dbReference type="GO" id="GO:0005997">
    <property type="term" value="P:xylulose metabolic process"/>
    <property type="evidence" value="ECO:0007669"/>
    <property type="project" value="TreeGrafter"/>
</dbReference>
<dbReference type="CDD" id="cd05233">
    <property type="entry name" value="SDR_c"/>
    <property type="match status" value="1"/>
</dbReference>
<reference evidence="4" key="1">
    <citation type="submission" date="2020-12" db="EMBL/GenBank/DDBJ databases">
        <title>Methylobrevis albus sp. nov., isolated from fresh water lack sediment.</title>
        <authorList>
            <person name="Zou Q."/>
        </authorList>
    </citation>
    <scope>NUCLEOTIDE SEQUENCE</scope>
    <source>
        <strain evidence="4">L22</strain>
    </source>
</reference>
<dbReference type="PRINTS" id="PR00080">
    <property type="entry name" value="SDRFAMILY"/>
</dbReference>
<keyword evidence="3" id="KW-0521">NADP</keyword>
<comment type="similarity">
    <text evidence="1">Belongs to the short-chain dehydrogenases/reductases (SDR) family.</text>
</comment>